<keyword evidence="3" id="KW-1185">Reference proteome</keyword>
<protein>
    <recommendedName>
        <fullName evidence="4">Major facilitator superfamily (MFS) profile domain-containing protein</fullName>
    </recommendedName>
</protein>
<dbReference type="AlphaFoldDB" id="A0A0R1MVP7"/>
<feature type="transmembrane region" description="Helical" evidence="1">
    <location>
        <begin position="71"/>
        <end position="90"/>
    </location>
</feature>
<comment type="caution">
    <text evidence="2">The sequence shown here is derived from an EMBL/GenBank/DDBJ whole genome shotgun (WGS) entry which is preliminary data.</text>
</comment>
<reference evidence="2 3" key="1">
    <citation type="journal article" date="2015" name="Genome Announc.">
        <title>Expanding the biotechnology potential of lactobacilli through comparative genomics of 213 strains and associated genera.</title>
        <authorList>
            <person name="Sun Z."/>
            <person name="Harris H.M."/>
            <person name="McCann A."/>
            <person name="Guo C."/>
            <person name="Argimon S."/>
            <person name="Zhang W."/>
            <person name="Yang X."/>
            <person name="Jeffery I.B."/>
            <person name="Cooney J.C."/>
            <person name="Kagawa T.F."/>
            <person name="Liu W."/>
            <person name="Song Y."/>
            <person name="Salvetti E."/>
            <person name="Wrobel A."/>
            <person name="Rasinkangas P."/>
            <person name="Parkhill J."/>
            <person name="Rea M.C."/>
            <person name="O'Sullivan O."/>
            <person name="Ritari J."/>
            <person name="Douillard F.P."/>
            <person name="Paul Ross R."/>
            <person name="Yang R."/>
            <person name="Briner A.E."/>
            <person name="Felis G.E."/>
            <person name="de Vos W.M."/>
            <person name="Barrangou R."/>
            <person name="Klaenhammer T.R."/>
            <person name="Caufield P.W."/>
            <person name="Cui Y."/>
            <person name="Zhang H."/>
            <person name="O'Toole P.W."/>
        </authorList>
    </citation>
    <scope>NUCLEOTIDE SEQUENCE [LARGE SCALE GENOMIC DNA]</scope>
    <source>
        <strain evidence="2 3">DSM 12744</strain>
    </source>
</reference>
<dbReference type="PATRIC" id="fig|1423792.3.peg.1131"/>
<keyword evidence="1" id="KW-0812">Transmembrane</keyword>
<evidence type="ECO:0008006" key="4">
    <source>
        <dbReference type="Google" id="ProtNLM"/>
    </source>
</evidence>
<gene>
    <name evidence="2" type="ORF">FD09_GL001111</name>
</gene>
<evidence type="ECO:0000313" key="3">
    <source>
        <dbReference type="Proteomes" id="UP000051330"/>
    </source>
</evidence>
<dbReference type="OrthoDB" id="2276409at2"/>
<organism evidence="2 3">
    <name type="scientific">Schleiferilactobacillus perolens DSM 12744</name>
    <dbReference type="NCBI Taxonomy" id="1423792"/>
    <lineage>
        <taxon>Bacteria</taxon>
        <taxon>Bacillati</taxon>
        <taxon>Bacillota</taxon>
        <taxon>Bacilli</taxon>
        <taxon>Lactobacillales</taxon>
        <taxon>Lactobacillaceae</taxon>
        <taxon>Schleiferilactobacillus</taxon>
    </lineage>
</organism>
<evidence type="ECO:0000256" key="1">
    <source>
        <dbReference type="SAM" id="Phobius"/>
    </source>
</evidence>
<dbReference type="InterPro" id="IPR036259">
    <property type="entry name" value="MFS_trans_sf"/>
</dbReference>
<dbReference type="EMBL" id="AZEC01000018">
    <property type="protein sequence ID" value="KRL08858.1"/>
    <property type="molecule type" value="Genomic_DNA"/>
</dbReference>
<dbReference type="Gene3D" id="1.20.1250.20">
    <property type="entry name" value="MFS general substrate transporter like domains"/>
    <property type="match status" value="1"/>
</dbReference>
<accession>A0A0R1MVP7</accession>
<proteinExistence type="predicted"/>
<dbReference type="Proteomes" id="UP000051330">
    <property type="component" value="Unassembled WGS sequence"/>
</dbReference>
<dbReference type="SUPFAM" id="SSF103473">
    <property type="entry name" value="MFS general substrate transporter"/>
    <property type="match status" value="1"/>
</dbReference>
<name>A0A0R1MVP7_9LACO</name>
<sequence length="101" mass="10834">MTMLNSFPLVATGYALVSFGSVWSQANFFTIIQAQTPDQYKGMVTTASTTLTRIAGPVLALLSGFLTKIDVHIIFWAAIGCMVGSILVMVKSGLFKMVKPA</sequence>
<evidence type="ECO:0000313" key="2">
    <source>
        <dbReference type="EMBL" id="KRL08858.1"/>
    </source>
</evidence>
<dbReference type="STRING" id="1423792.FD09_GL001111"/>
<keyword evidence="1" id="KW-1133">Transmembrane helix</keyword>
<keyword evidence="1" id="KW-0472">Membrane</keyword>